<name>A0A1H7EMI4_9BURK</name>
<keyword evidence="1" id="KW-0472">Membrane</keyword>
<organism evidence="2 3">
    <name type="scientific">Paraburkholderia diazotrophica</name>
    <dbReference type="NCBI Taxonomy" id="667676"/>
    <lineage>
        <taxon>Bacteria</taxon>
        <taxon>Pseudomonadati</taxon>
        <taxon>Pseudomonadota</taxon>
        <taxon>Betaproteobacteria</taxon>
        <taxon>Burkholderiales</taxon>
        <taxon>Burkholderiaceae</taxon>
        <taxon>Paraburkholderia</taxon>
    </lineage>
</organism>
<accession>A0A1H7EMI4</accession>
<evidence type="ECO:0000313" key="3">
    <source>
        <dbReference type="Proteomes" id="UP000198866"/>
    </source>
</evidence>
<sequence>MSSRNSKHTWWCITKIAAAIIISYPLCGLSAAAWMLFRDFPWAIRHPWQSLLGAFRIAIWYGVAAPMHGVLPEVDPAGHYHFPAYPFVIPTALVLIFVFFRGWRLFDVRRYMHR</sequence>
<feature type="transmembrane region" description="Helical" evidence="1">
    <location>
        <begin position="49"/>
        <end position="67"/>
    </location>
</feature>
<feature type="transmembrane region" description="Helical" evidence="1">
    <location>
        <begin position="87"/>
        <end position="106"/>
    </location>
</feature>
<protein>
    <submittedName>
        <fullName evidence="2">Uncharacterized protein</fullName>
    </submittedName>
</protein>
<dbReference type="AlphaFoldDB" id="A0A1H7EMI4"/>
<gene>
    <name evidence="2" type="ORF">SAMN05192539_10658</name>
</gene>
<dbReference type="EMBL" id="FNYE01000065">
    <property type="protein sequence ID" value="SEK13242.1"/>
    <property type="molecule type" value="Genomic_DNA"/>
</dbReference>
<dbReference type="Proteomes" id="UP000198866">
    <property type="component" value="Unassembled WGS sequence"/>
</dbReference>
<keyword evidence="1" id="KW-0812">Transmembrane</keyword>
<feature type="transmembrane region" description="Helical" evidence="1">
    <location>
        <begin position="16"/>
        <end position="37"/>
    </location>
</feature>
<keyword evidence="3" id="KW-1185">Reference proteome</keyword>
<reference evidence="3" key="1">
    <citation type="submission" date="2016-10" db="EMBL/GenBank/DDBJ databases">
        <authorList>
            <person name="Varghese N."/>
            <person name="Submissions S."/>
        </authorList>
    </citation>
    <scope>NUCLEOTIDE SEQUENCE [LARGE SCALE GENOMIC DNA]</scope>
    <source>
        <strain evidence="3">LMG 26031</strain>
    </source>
</reference>
<evidence type="ECO:0000256" key="1">
    <source>
        <dbReference type="SAM" id="Phobius"/>
    </source>
</evidence>
<keyword evidence="1" id="KW-1133">Transmembrane helix</keyword>
<evidence type="ECO:0000313" key="2">
    <source>
        <dbReference type="EMBL" id="SEK13242.1"/>
    </source>
</evidence>
<proteinExistence type="predicted"/>